<keyword evidence="17" id="KW-1208">Phospholipid metabolism</keyword>
<feature type="transmembrane region" description="Helical" evidence="19">
    <location>
        <begin position="177"/>
        <end position="196"/>
    </location>
</feature>
<evidence type="ECO:0000256" key="13">
    <source>
        <dbReference type="ARBA" id="ARBA00022989"/>
    </source>
</evidence>
<comment type="subcellular location">
    <subcellularLocation>
        <location evidence="2">Cell membrane</location>
        <topology evidence="2">Multi-pass membrane protein</topology>
    </subcellularLocation>
</comment>
<dbReference type="InterPro" id="IPR000374">
    <property type="entry name" value="PC_trans"/>
</dbReference>
<keyword evidence="15 19" id="KW-0472">Membrane</keyword>
<dbReference type="PANTHER" id="PTHR46382:SF1">
    <property type="entry name" value="PHOSPHATIDATE CYTIDYLYLTRANSFERASE"/>
    <property type="match status" value="1"/>
</dbReference>
<keyword evidence="16" id="KW-0594">Phospholipid biosynthesis</keyword>
<evidence type="ECO:0000256" key="4">
    <source>
        <dbReference type="ARBA" id="ARBA00005189"/>
    </source>
</evidence>
<evidence type="ECO:0000256" key="6">
    <source>
        <dbReference type="ARBA" id="ARBA00012487"/>
    </source>
</evidence>
<evidence type="ECO:0000256" key="1">
    <source>
        <dbReference type="ARBA" id="ARBA00001698"/>
    </source>
</evidence>
<keyword evidence="13 19" id="KW-1133">Transmembrane helix</keyword>
<evidence type="ECO:0000256" key="17">
    <source>
        <dbReference type="ARBA" id="ARBA00023264"/>
    </source>
</evidence>
<dbReference type="EMBL" id="JAUOPG010000011">
    <property type="protein sequence ID" value="MDO6454930.1"/>
    <property type="molecule type" value="Genomic_DNA"/>
</dbReference>
<evidence type="ECO:0000256" key="14">
    <source>
        <dbReference type="ARBA" id="ARBA00023098"/>
    </source>
</evidence>
<evidence type="ECO:0000256" key="12">
    <source>
        <dbReference type="ARBA" id="ARBA00022695"/>
    </source>
</evidence>
<comment type="pathway">
    <text evidence="3 18">Phospholipid metabolism; CDP-diacylglycerol biosynthesis; CDP-diacylglycerol from sn-glycerol 3-phosphate: step 3/3.</text>
</comment>
<keyword evidence="9" id="KW-0444">Lipid biosynthesis</keyword>
<name>A0AAW7XLC6_9GAMM</name>
<dbReference type="PROSITE" id="PS01315">
    <property type="entry name" value="CDS"/>
    <property type="match status" value="1"/>
</dbReference>
<dbReference type="GO" id="GO:0004605">
    <property type="term" value="F:phosphatidate cytidylyltransferase activity"/>
    <property type="evidence" value="ECO:0007669"/>
    <property type="project" value="UniProtKB-EC"/>
</dbReference>
<comment type="pathway">
    <text evidence="4">Lipid metabolism.</text>
</comment>
<evidence type="ECO:0000256" key="11">
    <source>
        <dbReference type="ARBA" id="ARBA00022692"/>
    </source>
</evidence>
<feature type="transmembrane region" description="Helical" evidence="19">
    <location>
        <begin position="80"/>
        <end position="97"/>
    </location>
</feature>
<dbReference type="GO" id="GO:0005886">
    <property type="term" value="C:plasma membrane"/>
    <property type="evidence" value="ECO:0007669"/>
    <property type="project" value="UniProtKB-SubCell"/>
</dbReference>
<dbReference type="RefSeq" id="WP_303478054.1">
    <property type="nucleotide sequence ID" value="NZ_CAXPFL010000042.1"/>
</dbReference>
<feature type="transmembrane region" description="Helical" evidence="19">
    <location>
        <begin position="138"/>
        <end position="156"/>
    </location>
</feature>
<evidence type="ECO:0000313" key="21">
    <source>
        <dbReference type="Proteomes" id="UP001169862"/>
    </source>
</evidence>
<evidence type="ECO:0000313" key="20">
    <source>
        <dbReference type="EMBL" id="MDO6454930.1"/>
    </source>
</evidence>
<organism evidence="20 21">
    <name type="scientific">Neptunomonas phycophila</name>
    <dbReference type="NCBI Taxonomy" id="1572645"/>
    <lineage>
        <taxon>Bacteria</taxon>
        <taxon>Pseudomonadati</taxon>
        <taxon>Pseudomonadota</taxon>
        <taxon>Gammaproteobacteria</taxon>
        <taxon>Oceanospirillales</taxon>
        <taxon>Oceanospirillaceae</taxon>
        <taxon>Neptunomonas</taxon>
    </lineage>
</organism>
<evidence type="ECO:0000256" key="15">
    <source>
        <dbReference type="ARBA" id="ARBA00023136"/>
    </source>
</evidence>
<feature type="transmembrane region" description="Helical" evidence="19">
    <location>
        <begin position="56"/>
        <end position="74"/>
    </location>
</feature>
<dbReference type="PANTHER" id="PTHR46382">
    <property type="entry name" value="PHOSPHATIDATE CYTIDYLYLTRANSFERASE"/>
    <property type="match status" value="1"/>
</dbReference>
<evidence type="ECO:0000256" key="5">
    <source>
        <dbReference type="ARBA" id="ARBA00010185"/>
    </source>
</evidence>
<evidence type="ECO:0000256" key="10">
    <source>
        <dbReference type="ARBA" id="ARBA00022679"/>
    </source>
</evidence>
<sequence length="268" mass="28896">MLKKRIATAVVLAPLALAGVFLLPLQGFAIFLAVILLLAAYEWGPLSGLLTTLSRYSFCAIVLVAVACLMVFPIGDLYQAILASSLALWFVAIYWIMRFPQPGAWSLPIMRAIIGLVFLVATWIALVGLKSSERGDAWILLLFLIVWGADTGAYFAGKRWGKTKLAPNVSPGKTREGMLGGLATVALVCAVFAQWNELSFSSMVYLMILGVVTAAMSVMGDLFESLLKRNAGLKDSGTLLPGHGGILDRIDSLLAAAPFFYLGLLFFQ</sequence>
<dbReference type="Pfam" id="PF01148">
    <property type="entry name" value="CTP_transf_1"/>
    <property type="match status" value="1"/>
</dbReference>
<comment type="caution">
    <text evidence="20">The sequence shown here is derived from an EMBL/GenBank/DDBJ whole genome shotgun (WGS) entry which is preliminary data.</text>
</comment>
<evidence type="ECO:0000256" key="3">
    <source>
        <dbReference type="ARBA" id="ARBA00005119"/>
    </source>
</evidence>
<gene>
    <name evidence="20" type="ORF">Q4490_15275</name>
</gene>
<keyword evidence="8" id="KW-1003">Cell membrane</keyword>
<evidence type="ECO:0000256" key="7">
    <source>
        <dbReference type="ARBA" id="ARBA00019373"/>
    </source>
</evidence>
<keyword evidence="12 18" id="KW-0548">Nucleotidyltransferase</keyword>
<feature type="transmembrane region" description="Helical" evidence="19">
    <location>
        <begin position="109"/>
        <end position="126"/>
    </location>
</feature>
<feature type="transmembrane region" description="Helical" evidence="19">
    <location>
        <begin position="202"/>
        <end position="223"/>
    </location>
</feature>
<dbReference type="EC" id="2.7.7.41" evidence="6 18"/>
<dbReference type="Proteomes" id="UP001169862">
    <property type="component" value="Unassembled WGS sequence"/>
</dbReference>
<comment type="catalytic activity">
    <reaction evidence="1 18">
        <text>a 1,2-diacyl-sn-glycero-3-phosphate + CTP + H(+) = a CDP-1,2-diacyl-sn-glycerol + diphosphate</text>
        <dbReference type="Rhea" id="RHEA:16229"/>
        <dbReference type="ChEBI" id="CHEBI:15378"/>
        <dbReference type="ChEBI" id="CHEBI:33019"/>
        <dbReference type="ChEBI" id="CHEBI:37563"/>
        <dbReference type="ChEBI" id="CHEBI:58332"/>
        <dbReference type="ChEBI" id="CHEBI:58608"/>
        <dbReference type="EC" id="2.7.7.41"/>
    </reaction>
</comment>
<evidence type="ECO:0000256" key="2">
    <source>
        <dbReference type="ARBA" id="ARBA00004651"/>
    </source>
</evidence>
<evidence type="ECO:0000256" key="16">
    <source>
        <dbReference type="ARBA" id="ARBA00023209"/>
    </source>
</evidence>
<dbReference type="GO" id="GO:0016024">
    <property type="term" value="P:CDP-diacylglycerol biosynthetic process"/>
    <property type="evidence" value="ECO:0007669"/>
    <property type="project" value="TreeGrafter"/>
</dbReference>
<proteinExistence type="inferred from homology"/>
<evidence type="ECO:0000256" key="9">
    <source>
        <dbReference type="ARBA" id="ARBA00022516"/>
    </source>
</evidence>
<reference evidence="20" key="1">
    <citation type="submission" date="2023-07" db="EMBL/GenBank/DDBJ databases">
        <title>Genome content predicts the carbon catabolic preferences of heterotrophic bacteria.</title>
        <authorList>
            <person name="Gralka M."/>
        </authorList>
    </citation>
    <scope>NUCLEOTIDE SEQUENCE</scope>
    <source>
        <strain evidence="20">I2M16</strain>
    </source>
</reference>
<keyword evidence="10 18" id="KW-0808">Transferase</keyword>
<evidence type="ECO:0000256" key="19">
    <source>
        <dbReference type="SAM" id="Phobius"/>
    </source>
</evidence>
<evidence type="ECO:0000256" key="8">
    <source>
        <dbReference type="ARBA" id="ARBA00022475"/>
    </source>
</evidence>
<keyword evidence="14" id="KW-0443">Lipid metabolism</keyword>
<comment type="similarity">
    <text evidence="5 18">Belongs to the CDS family.</text>
</comment>
<keyword evidence="11 18" id="KW-0812">Transmembrane</keyword>
<dbReference type="AlphaFoldDB" id="A0AAW7XLC6"/>
<protein>
    <recommendedName>
        <fullName evidence="7 18">Phosphatidate cytidylyltransferase</fullName>
        <ecNumber evidence="6 18">2.7.7.41</ecNumber>
    </recommendedName>
</protein>
<accession>A0AAW7XLC6</accession>
<evidence type="ECO:0000256" key="18">
    <source>
        <dbReference type="RuleBase" id="RU003938"/>
    </source>
</evidence>